<feature type="domain" description="Mab-21-like HhH/H2TH-like" evidence="3">
    <location>
        <begin position="299"/>
        <end position="391"/>
    </location>
</feature>
<dbReference type="SMART" id="SM01265">
    <property type="entry name" value="Mab-21"/>
    <property type="match status" value="1"/>
</dbReference>
<evidence type="ECO:0000313" key="5">
    <source>
        <dbReference type="Proteomes" id="UP000683360"/>
    </source>
</evidence>
<reference evidence="4" key="1">
    <citation type="submission" date="2021-03" db="EMBL/GenBank/DDBJ databases">
        <authorList>
            <person name="Bekaert M."/>
        </authorList>
    </citation>
    <scope>NUCLEOTIDE SEQUENCE</scope>
</reference>
<dbReference type="EMBL" id="CAJPWZ010000497">
    <property type="protein sequence ID" value="CAG2194817.1"/>
    <property type="molecule type" value="Genomic_DNA"/>
</dbReference>
<dbReference type="AlphaFoldDB" id="A0A8S3QIB8"/>
<dbReference type="Gene3D" id="1.25.40.10">
    <property type="entry name" value="Tetratricopeptide repeat domain"/>
    <property type="match status" value="1"/>
</dbReference>
<comment type="caution">
    <text evidence="4">The sequence shown here is derived from an EMBL/GenBank/DDBJ whole genome shotgun (WGS) entry which is preliminary data.</text>
</comment>
<keyword evidence="5" id="KW-1185">Reference proteome</keyword>
<dbReference type="InterPro" id="IPR046906">
    <property type="entry name" value="Mab-21_HhH/H2TH-like"/>
</dbReference>
<dbReference type="Pfam" id="PF20266">
    <property type="entry name" value="Mab-21_C"/>
    <property type="match status" value="1"/>
</dbReference>
<organism evidence="4 5">
    <name type="scientific">Mytilus edulis</name>
    <name type="common">Blue mussel</name>
    <dbReference type="NCBI Taxonomy" id="6550"/>
    <lineage>
        <taxon>Eukaryota</taxon>
        <taxon>Metazoa</taxon>
        <taxon>Spiralia</taxon>
        <taxon>Lophotrochozoa</taxon>
        <taxon>Mollusca</taxon>
        <taxon>Bivalvia</taxon>
        <taxon>Autobranchia</taxon>
        <taxon>Pteriomorphia</taxon>
        <taxon>Mytilida</taxon>
        <taxon>Mytiloidea</taxon>
        <taxon>Mytilidae</taxon>
        <taxon>Mytilinae</taxon>
        <taxon>Mytilus</taxon>
    </lineage>
</organism>
<dbReference type="OrthoDB" id="5974723at2759"/>
<sequence length="761" mass="87712">MFTLENVRININQFCTSNCKIIHDDKLFSSSTRVSYLIHILLPRRHFGHDRLQIEKQKILQEFSNVKEGLSDKLHILPVGSKTEGYGIPDAVRLTDQPYIEYMSDIDAMLVREEFSASANEFEKDGTRNQVVIETSHSHPGYGRVWFSSPTDINSKMLYHDAETDRYYLNSSLIMQEQVKMMETSTADGLKYSLQGPAVSSDDPVPMTLEKGKTSKLFHSQDYVFAIPCNSWPECTMPWTRRKRPNGWLAADIVDSIVSTGIHMVPVAHRLSCNPDIEWRLSFAKAEQILAEQAVTSSQRQCYVYLKILRKHTMQENTKLSSYFLKNVFLYCCDELPVRAWVDDPAGCVLYMLDVLLECVKKRNLPSYFLPENNLIDYLGELELQSITSALQTIRSDPIEPILEFTDLRIFCYAQECLSYSTTFRSIVQLVLDEIASVEDVDIGRTVLGCFTDIQCNIASVMLGEKRTSFSYHLDFYQLFVQKYIQMSFVDFVNYMGIRLESPFITLMFYEKCLAEVQNFPELEYLRGNMACMCFALAQSHDDKSKERKMRLYQAEKLYNEVLQNNGIHFASTIDFANFLCDSERWEEAISLLEKFIEAERKRPSSMQNGYYPAESTTLNVQLQREVKYTGCFLASSLSFAYYFIIKATIATQLKNLPDILEKFEKHCHSVNSYGDYELLGYCGLDTENNVLAELAFSKAANLNQNNLLAQVNLNLCRANDQPAKRQHRIVNWKTVFKYGLCISYLLEDNVFKATNLLFER</sequence>
<dbReference type="Gene3D" id="1.10.1410.40">
    <property type="match status" value="1"/>
</dbReference>
<dbReference type="InterPro" id="IPR046903">
    <property type="entry name" value="Mab-21-like_nuc_Trfase"/>
</dbReference>
<evidence type="ECO:0000259" key="3">
    <source>
        <dbReference type="Pfam" id="PF20266"/>
    </source>
</evidence>
<comment type="similarity">
    <text evidence="1">Belongs to the mab-21 family.</text>
</comment>
<dbReference type="PANTHER" id="PTHR10656">
    <property type="entry name" value="CELL FATE DETERMINING PROTEIN MAB21-RELATED"/>
    <property type="match status" value="1"/>
</dbReference>
<dbReference type="Pfam" id="PF03281">
    <property type="entry name" value="Mab-21"/>
    <property type="match status" value="1"/>
</dbReference>
<proteinExistence type="inferred from homology"/>
<evidence type="ECO:0000259" key="2">
    <source>
        <dbReference type="Pfam" id="PF03281"/>
    </source>
</evidence>
<evidence type="ECO:0000256" key="1">
    <source>
        <dbReference type="ARBA" id="ARBA00008307"/>
    </source>
</evidence>
<name>A0A8S3QIB8_MYTED</name>
<gene>
    <name evidence="4" type="ORF">MEDL_9802</name>
</gene>
<accession>A0A8S3QIB8</accession>
<dbReference type="Proteomes" id="UP000683360">
    <property type="component" value="Unassembled WGS sequence"/>
</dbReference>
<evidence type="ECO:0008006" key="6">
    <source>
        <dbReference type="Google" id="ProtNLM"/>
    </source>
</evidence>
<dbReference type="PANTHER" id="PTHR10656:SF69">
    <property type="entry name" value="MAB-21-LIKE HHH_H2TH-LIKE DOMAIN-CONTAINING PROTEIN"/>
    <property type="match status" value="1"/>
</dbReference>
<protein>
    <recommendedName>
        <fullName evidence="6">Mab-21-like HhH/H2TH-like domain-containing protein</fullName>
    </recommendedName>
</protein>
<dbReference type="InterPro" id="IPR024810">
    <property type="entry name" value="MAB21L/cGLR"/>
</dbReference>
<feature type="domain" description="Mab-21-like nucleotidyltransferase" evidence="2">
    <location>
        <begin position="183"/>
        <end position="290"/>
    </location>
</feature>
<evidence type="ECO:0000313" key="4">
    <source>
        <dbReference type="EMBL" id="CAG2194817.1"/>
    </source>
</evidence>
<dbReference type="InterPro" id="IPR011990">
    <property type="entry name" value="TPR-like_helical_dom_sf"/>
</dbReference>